<proteinExistence type="predicted"/>
<protein>
    <recommendedName>
        <fullName evidence="3">Lipoprotein</fullName>
    </recommendedName>
</protein>
<dbReference type="RefSeq" id="WP_250432289.1">
    <property type="nucleotide sequence ID" value="NZ_JALPRR010000006.1"/>
</dbReference>
<reference evidence="2" key="1">
    <citation type="journal article" date="2019" name="Int. J. Syst. Evol. Microbiol.">
        <title>The Global Catalogue of Microorganisms (GCM) 10K type strain sequencing project: providing services to taxonomists for standard genome sequencing and annotation.</title>
        <authorList>
            <consortium name="The Broad Institute Genomics Platform"/>
            <consortium name="The Broad Institute Genome Sequencing Center for Infectious Disease"/>
            <person name="Wu L."/>
            <person name="Ma J."/>
        </authorList>
    </citation>
    <scope>NUCLEOTIDE SEQUENCE [LARGE SCALE GENOMIC DNA]</scope>
    <source>
        <strain evidence="2">CGMCC 4.1782</strain>
    </source>
</reference>
<dbReference type="Proteomes" id="UP001597374">
    <property type="component" value="Unassembled WGS sequence"/>
</dbReference>
<evidence type="ECO:0008006" key="3">
    <source>
        <dbReference type="Google" id="ProtNLM"/>
    </source>
</evidence>
<evidence type="ECO:0000313" key="1">
    <source>
        <dbReference type="EMBL" id="MFD2247084.1"/>
    </source>
</evidence>
<dbReference type="EMBL" id="JBHUIM010000002">
    <property type="protein sequence ID" value="MFD2247084.1"/>
    <property type="molecule type" value="Genomic_DNA"/>
</dbReference>
<keyword evidence="2" id="KW-1185">Reference proteome</keyword>
<dbReference type="PROSITE" id="PS51257">
    <property type="entry name" value="PROKAR_LIPOPROTEIN"/>
    <property type="match status" value="1"/>
</dbReference>
<evidence type="ECO:0000313" key="2">
    <source>
        <dbReference type="Proteomes" id="UP001597374"/>
    </source>
</evidence>
<comment type="caution">
    <text evidence="1">The sequence shown here is derived from an EMBL/GenBank/DDBJ whole genome shotgun (WGS) entry which is preliminary data.</text>
</comment>
<sequence>MRYLHPFLLILLLGPFLFSCSNDQEGEEKKAPVSVVPDRNSFTVKANFSCEEIRGADEDNPEAVLYLLHNDTQHVIDTISTCSVIAREMYTTYNIPLGALSAAGGWWAGHGNFYYAIQEGDSLAIMHAARGQEQDSLGYQYTSKKRFPITYQDE</sequence>
<name>A0ABW5CYZ9_9BACT</name>
<gene>
    <name evidence="1" type="ORF">ACFSKP_12510</name>
</gene>
<accession>A0ABW5CYZ9</accession>
<organism evidence="1 2">
    <name type="scientific">Pontibacter ruber</name>
    <dbReference type="NCBI Taxonomy" id="1343895"/>
    <lineage>
        <taxon>Bacteria</taxon>
        <taxon>Pseudomonadati</taxon>
        <taxon>Bacteroidota</taxon>
        <taxon>Cytophagia</taxon>
        <taxon>Cytophagales</taxon>
        <taxon>Hymenobacteraceae</taxon>
        <taxon>Pontibacter</taxon>
    </lineage>
</organism>